<dbReference type="AlphaFoldDB" id="A0A8J5TAF2"/>
<evidence type="ECO:0000313" key="1">
    <source>
        <dbReference type="EMBL" id="KAG8074289.1"/>
    </source>
</evidence>
<reference evidence="1" key="1">
    <citation type="journal article" date="2021" name="bioRxiv">
        <title>Whole Genome Assembly and Annotation of Northern Wild Rice, Zizania palustris L., Supports a Whole Genome Duplication in the Zizania Genus.</title>
        <authorList>
            <person name="Haas M."/>
            <person name="Kono T."/>
            <person name="Macchietto M."/>
            <person name="Millas R."/>
            <person name="McGilp L."/>
            <person name="Shao M."/>
            <person name="Duquette J."/>
            <person name="Hirsch C.N."/>
            <person name="Kimball J."/>
        </authorList>
    </citation>
    <scope>NUCLEOTIDE SEQUENCE</scope>
    <source>
        <tissue evidence="1">Fresh leaf tissue</tissue>
    </source>
</reference>
<keyword evidence="2" id="KW-1185">Reference proteome</keyword>
<name>A0A8J5TAF2_ZIZPA</name>
<dbReference type="EMBL" id="JAAALK010000283">
    <property type="protein sequence ID" value="KAG8074289.1"/>
    <property type="molecule type" value="Genomic_DNA"/>
</dbReference>
<comment type="caution">
    <text evidence="1">The sequence shown here is derived from an EMBL/GenBank/DDBJ whole genome shotgun (WGS) entry which is preliminary data.</text>
</comment>
<proteinExistence type="predicted"/>
<sequence length="99" mass="11151">MRDPRNSDQGVDLERYPVATGQCCSARPLARSWVCDCDEPTTHASTGYVRSEVSRCVLQWTDSRYSEKLYATAPSPLPRPHHVALRAINVRASYERGDL</sequence>
<reference evidence="1" key="2">
    <citation type="submission" date="2021-02" db="EMBL/GenBank/DDBJ databases">
        <authorList>
            <person name="Kimball J.A."/>
            <person name="Haas M.W."/>
            <person name="Macchietto M."/>
            <person name="Kono T."/>
            <person name="Duquette J."/>
            <person name="Shao M."/>
        </authorList>
    </citation>
    <scope>NUCLEOTIDE SEQUENCE</scope>
    <source>
        <tissue evidence="1">Fresh leaf tissue</tissue>
    </source>
</reference>
<gene>
    <name evidence="1" type="ORF">GUJ93_ZPchr0006g43507</name>
</gene>
<dbReference type="Proteomes" id="UP000729402">
    <property type="component" value="Unassembled WGS sequence"/>
</dbReference>
<protein>
    <submittedName>
        <fullName evidence="1">Uncharacterized protein</fullName>
    </submittedName>
</protein>
<organism evidence="1 2">
    <name type="scientific">Zizania palustris</name>
    <name type="common">Northern wild rice</name>
    <dbReference type="NCBI Taxonomy" id="103762"/>
    <lineage>
        <taxon>Eukaryota</taxon>
        <taxon>Viridiplantae</taxon>
        <taxon>Streptophyta</taxon>
        <taxon>Embryophyta</taxon>
        <taxon>Tracheophyta</taxon>
        <taxon>Spermatophyta</taxon>
        <taxon>Magnoliopsida</taxon>
        <taxon>Liliopsida</taxon>
        <taxon>Poales</taxon>
        <taxon>Poaceae</taxon>
        <taxon>BOP clade</taxon>
        <taxon>Oryzoideae</taxon>
        <taxon>Oryzeae</taxon>
        <taxon>Zizaniinae</taxon>
        <taxon>Zizania</taxon>
    </lineage>
</organism>
<accession>A0A8J5TAF2</accession>
<evidence type="ECO:0000313" key="2">
    <source>
        <dbReference type="Proteomes" id="UP000729402"/>
    </source>
</evidence>